<proteinExistence type="predicted"/>
<accession>A0A7Z7JJ56</accession>
<protein>
    <submittedName>
        <fullName evidence="1">Uncharacterized protein</fullName>
    </submittedName>
</protein>
<dbReference type="AlphaFoldDB" id="A0A7Z7JJ56"/>
<dbReference type="Proteomes" id="UP000257139">
    <property type="component" value="Unassembled WGS sequence"/>
</dbReference>
<reference evidence="1 2" key="1">
    <citation type="submission" date="2018-01" db="EMBL/GenBank/DDBJ databases">
        <authorList>
            <person name="Clerissi C."/>
        </authorList>
    </citation>
    <scope>NUCLEOTIDE SEQUENCE [LARGE SCALE GENOMIC DNA]</scope>
    <source>
        <strain evidence="1">Cupriavidus taiwanensis STM 6021</strain>
    </source>
</reference>
<organism evidence="1 2">
    <name type="scientific">Cupriavidus taiwanensis</name>
    <dbReference type="NCBI Taxonomy" id="164546"/>
    <lineage>
        <taxon>Bacteria</taxon>
        <taxon>Pseudomonadati</taxon>
        <taxon>Pseudomonadota</taxon>
        <taxon>Betaproteobacteria</taxon>
        <taxon>Burkholderiales</taxon>
        <taxon>Burkholderiaceae</taxon>
        <taxon>Cupriavidus</taxon>
    </lineage>
</organism>
<evidence type="ECO:0000313" key="1">
    <source>
        <dbReference type="EMBL" id="SPC25902.1"/>
    </source>
</evidence>
<gene>
    <name evidence="1" type="ORF">CBM2594_U20089</name>
</gene>
<name>A0A7Z7JJ56_9BURK</name>
<sequence>MNRPLKSEPAVTTRRTIRRGWDIAMVSIERVGLAQGRALQRLPSGMNLIGVPQLFVGRRGVVGPDRLPRWAEALNVLAQNPRADVRIGASIEQMRARDAVSPQPRKMDGVDLHESDIFRTVGIAVGHPWPHAGLLPGDAAQQGRAHTVEGRSIVQAVGTDGAREHGQTDDCPDWDDPHSATFPGCSLNRTCGTRST</sequence>
<dbReference type="EMBL" id="OGUU01000049">
    <property type="protein sequence ID" value="SPC25902.1"/>
    <property type="molecule type" value="Genomic_DNA"/>
</dbReference>
<comment type="caution">
    <text evidence="1">The sequence shown here is derived from an EMBL/GenBank/DDBJ whole genome shotgun (WGS) entry which is preliminary data.</text>
</comment>
<evidence type="ECO:0000313" key="2">
    <source>
        <dbReference type="Proteomes" id="UP000257139"/>
    </source>
</evidence>